<dbReference type="InterPro" id="IPR054608">
    <property type="entry name" value="SYY-like_C"/>
</dbReference>
<proteinExistence type="inferred from homology"/>
<comment type="subcellular location">
    <subcellularLocation>
        <location evidence="1 11">Cytoplasm</location>
    </subcellularLocation>
</comment>
<dbReference type="GO" id="GO:0005524">
    <property type="term" value="F:ATP binding"/>
    <property type="evidence" value="ECO:0007669"/>
    <property type="project" value="UniProtKB-UniRule"/>
</dbReference>
<keyword evidence="5 11" id="KW-0067">ATP-binding</keyword>
<dbReference type="CDD" id="cd00805">
    <property type="entry name" value="TyrRS_core"/>
    <property type="match status" value="1"/>
</dbReference>
<dbReference type="AlphaFoldDB" id="A0A1H4BDM4"/>
<keyword evidence="2 11" id="KW-0963">Cytoplasm</keyword>
<comment type="catalytic activity">
    <reaction evidence="9 11">
        <text>tRNA(Tyr) + L-tyrosine + ATP = L-tyrosyl-tRNA(Tyr) + AMP + diphosphate + H(+)</text>
        <dbReference type="Rhea" id="RHEA:10220"/>
        <dbReference type="Rhea" id="RHEA-COMP:9706"/>
        <dbReference type="Rhea" id="RHEA-COMP:9707"/>
        <dbReference type="ChEBI" id="CHEBI:15378"/>
        <dbReference type="ChEBI" id="CHEBI:30616"/>
        <dbReference type="ChEBI" id="CHEBI:33019"/>
        <dbReference type="ChEBI" id="CHEBI:58315"/>
        <dbReference type="ChEBI" id="CHEBI:78442"/>
        <dbReference type="ChEBI" id="CHEBI:78536"/>
        <dbReference type="ChEBI" id="CHEBI:456215"/>
        <dbReference type="EC" id="6.1.1.1"/>
    </reaction>
</comment>
<keyword evidence="6 12" id="KW-0694">RNA-binding</keyword>
<dbReference type="FunFam" id="3.40.50.620:FF:000008">
    <property type="entry name" value="Tyrosine--tRNA ligase"/>
    <property type="match status" value="1"/>
</dbReference>
<dbReference type="STRING" id="283786.SAMN04487990_11433"/>
<feature type="binding site" evidence="11">
    <location>
        <position position="34"/>
    </location>
    <ligand>
        <name>L-tyrosine</name>
        <dbReference type="ChEBI" id="CHEBI:58315"/>
    </ligand>
</feature>
<feature type="binding site" evidence="11">
    <location>
        <position position="179"/>
    </location>
    <ligand>
        <name>L-tyrosine</name>
        <dbReference type="ChEBI" id="CHEBI:58315"/>
    </ligand>
</feature>
<evidence type="ECO:0000256" key="1">
    <source>
        <dbReference type="ARBA" id="ARBA00004496"/>
    </source>
</evidence>
<organism evidence="14 15">
    <name type="scientific">Bizionia paragorgiae</name>
    <dbReference type="NCBI Taxonomy" id="283786"/>
    <lineage>
        <taxon>Bacteria</taxon>
        <taxon>Pseudomonadati</taxon>
        <taxon>Bacteroidota</taxon>
        <taxon>Flavobacteriia</taxon>
        <taxon>Flavobacteriales</taxon>
        <taxon>Flavobacteriaceae</taxon>
        <taxon>Bizionia</taxon>
    </lineage>
</organism>
<dbReference type="Gene3D" id="3.10.290.10">
    <property type="entry name" value="RNA-binding S4 domain"/>
    <property type="match status" value="1"/>
</dbReference>
<dbReference type="PANTHER" id="PTHR11766">
    <property type="entry name" value="TYROSYL-TRNA SYNTHETASE"/>
    <property type="match status" value="1"/>
</dbReference>
<dbReference type="NCBIfam" id="TIGR00234">
    <property type="entry name" value="tyrS"/>
    <property type="match status" value="1"/>
</dbReference>
<evidence type="ECO:0000256" key="2">
    <source>
        <dbReference type="ARBA" id="ARBA00022490"/>
    </source>
</evidence>
<dbReference type="PRINTS" id="PR01040">
    <property type="entry name" value="TRNASYNTHTYR"/>
</dbReference>
<evidence type="ECO:0000313" key="15">
    <source>
        <dbReference type="Proteomes" id="UP000198846"/>
    </source>
</evidence>
<dbReference type="FunFam" id="1.10.240.10:FF:000001">
    <property type="entry name" value="Tyrosine--tRNA ligase"/>
    <property type="match status" value="1"/>
</dbReference>
<dbReference type="PROSITE" id="PS50889">
    <property type="entry name" value="S4"/>
    <property type="match status" value="1"/>
</dbReference>
<dbReference type="OrthoDB" id="9804243at2"/>
<dbReference type="GO" id="GO:0004831">
    <property type="term" value="F:tyrosine-tRNA ligase activity"/>
    <property type="evidence" value="ECO:0007669"/>
    <property type="project" value="UniProtKB-UniRule"/>
</dbReference>
<dbReference type="SUPFAM" id="SSF55174">
    <property type="entry name" value="Alpha-L RNA-binding motif"/>
    <property type="match status" value="1"/>
</dbReference>
<gene>
    <name evidence="11" type="primary">tyrS</name>
    <name evidence="14" type="ORF">SAMN04487990_11433</name>
</gene>
<feature type="short sequence motif" description="'KMSKS' region" evidence="11">
    <location>
        <begin position="239"/>
        <end position="243"/>
    </location>
</feature>
<dbReference type="InterPro" id="IPR002305">
    <property type="entry name" value="aa-tRNA-synth_Ic"/>
</dbReference>
<dbReference type="InterPro" id="IPR014729">
    <property type="entry name" value="Rossmann-like_a/b/a_fold"/>
</dbReference>
<keyword evidence="7 11" id="KW-0648">Protein biosynthesis</keyword>
<dbReference type="Pfam" id="PF00579">
    <property type="entry name" value="tRNA-synt_1b"/>
    <property type="match status" value="1"/>
</dbReference>
<dbReference type="GO" id="GO:0003723">
    <property type="term" value="F:RNA binding"/>
    <property type="evidence" value="ECO:0007669"/>
    <property type="project" value="UniProtKB-KW"/>
</dbReference>
<dbReference type="Pfam" id="PF22421">
    <property type="entry name" value="SYY_C-terminal"/>
    <property type="match status" value="1"/>
</dbReference>
<dbReference type="Proteomes" id="UP000198846">
    <property type="component" value="Unassembled WGS sequence"/>
</dbReference>
<keyword evidence="4 11" id="KW-0547">Nucleotide-binding</keyword>
<dbReference type="GO" id="GO:0042803">
    <property type="term" value="F:protein homodimerization activity"/>
    <property type="evidence" value="ECO:0007669"/>
    <property type="project" value="UniProtKB-ARBA"/>
</dbReference>
<dbReference type="PANTHER" id="PTHR11766:SF0">
    <property type="entry name" value="TYROSINE--TRNA LIGASE, MITOCHONDRIAL"/>
    <property type="match status" value="1"/>
</dbReference>
<comment type="similarity">
    <text evidence="10 11">Belongs to the class-I aminoacyl-tRNA synthetase family. TyrS type 1 subfamily.</text>
</comment>
<evidence type="ECO:0000256" key="11">
    <source>
        <dbReference type="HAMAP-Rule" id="MF_02006"/>
    </source>
</evidence>
<name>A0A1H4BDM4_BIZPA</name>
<reference evidence="14 15" key="1">
    <citation type="submission" date="2016-10" db="EMBL/GenBank/DDBJ databases">
        <authorList>
            <person name="de Groot N.N."/>
        </authorList>
    </citation>
    <scope>NUCLEOTIDE SEQUENCE [LARGE SCALE GENOMIC DNA]</scope>
    <source>
        <strain evidence="14 15">DSM 23842</strain>
    </source>
</reference>
<evidence type="ECO:0000256" key="12">
    <source>
        <dbReference type="PROSITE-ProRule" id="PRU00182"/>
    </source>
</evidence>
<keyword evidence="15" id="KW-1185">Reference proteome</keyword>
<evidence type="ECO:0000256" key="7">
    <source>
        <dbReference type="ARBA" id="ARBA00022917"/>
    </source>
</evidence>
<keyword evidence="8 11" id="KW-0030">Aminoacyl-tRNA synthetase</keyword>
<evidence type="ECO:0000259" key="13">
    <source>
        <dbReference type="Pfam" id="PF22421"/>
    </source>
</evidence>
<evidence type="ECO:0000256" key="10">
    <source>
        <dbReference type="ARBA" id="ARBA00060965"/>
    </source>
</evidence>
<dbReference type="EMBL" id="FNQK01000014">
    <property type="protein sequence ID" value="SEA46206.1"/>
    <property type="molecule type" value="Genomic_DNA"/>
</dbReference>
<evidence type="ECO:0000256" key="9">
    <source>
        <dbReference type="ARBA" id="ARBA00048248"/>
    </source>
</evidence>
<accession>A0A1H4BDM4</accession>
<feature type="binding site" evidence="11">
    <location>
        <position position="242"/>
    </location>
    <ligand>
        <name>ATP</name>
        <dbReference type="ChEBI" id="CHEBI:30616"/>
    </ligand>
</feature>
<dbReference type="GO" id="GO:0005829">
    <property type="term" value="C:cytosol"/>
    <property type="evidence" value="ECO:0007669"/>
    <property type="project" value="TreeGrafter"/>
</dbReference>
<dbReference type="InterPro" id="IPR002307">
    <property type="entry name" value="Tyr-tRNA-ligase"/>
</dbReference>
<dbReference type="RefSeq" id="WP_092135121.1">
    <property type="nucleotide sequence ID" value="NZ_FNQK01000014.1"/>
</dbReference>
<feature type="binding site" evidence="11">
    <location>
        <position position="175"/>
    </location>
    <ligand>
        <name>L-tyrosine</name>
        <dbReference type="ChEBI" id="CHEBI:58315"/>
    </ligand>
</feature>
<evidence type="ECO:0000256" key="5">
    <source>
        <dbReference type="ARBA" id="ARBA00022840"/>
    </source>
</evidence>
<dbReference type="GO" id="GO:0006437">
    <property type="term" value="P:tyrosyl-tRNA aminoacylation"/>
    <property type="evidence" value="ECO:0007669"/>
    <property type="project" value="UniProtKB-UniRule"/>
</dbReference>
<dbReference type="InterPro" id="IPR024088">
    <property type="entry name" value="Tyr-tRNA-ligase_bac-type"/>
</dbReference>
<comment type="function">
    <text evidence="11">Catalyzes the attachment of tyrosine to tRNA(Tyr) in a two-step reaction: tyrosine is first activated by ATP to form Tyr-AMP and then transferred to the acceptor end of tRNA(Tyr).</text>
</comment>
<comment type="subunit">
    <text evidence="11">Homodimer.</text>
</comment>
<feature type="domain" description="Tyrosine--tRNA ligase SYY-like C-terminal" evidence="13">
    <location>
        <begin position="350"/>
        <end position="432"/>
    </location>
</feature>
<protein>
    <recommendedName>
        <fullName evidence="11">Tyrosine--tRNA ligase</fullName>
        <ecNumber evidence="11">6.1.1.1</ecNumber>
    </recommendedName>
    <alternativeName>
        <fullName evidence="11">Tyrosyl-tRNA synthetase</fullName>
        <shortName evidence="11">TyrRS</shortName>
    </alternativeName>
</protein>
<keyword evidence="3 11" id="KW-0436">Ligase</keyword>
<evidence type="ECO:0000256" key="8">
    <source>
        <dbReference type="ARBA" id="ARBA00023146"/>
    </source>
</evidence>
<evidence type="ECO:0000256" key="4">
    <source>
        <dbReference type="ARBA" id="ARBA00022741"/>
    </source>
</evidence>
<dbReference type="EC" id="6.1.1.1" evidence="11"/>
<dbReference type="SUPFAM" id="SSF52374">
    <property type="entry name" value="Nucleotidylyl transferase"/>
    <property type="match status" value="1"/>
</dbReference>
<evidence type="ECO:0000313" key="14">
    <source>
        <dbReference type="EMBL" id="SEA46206.1"/>
    </source>
</evidence>
<dbReference type="HAMAP" id="MF_02006">
    <property type="entry name" value="Tyr_tRNA_synth_type1"/>
    <property type="match status" value="1"/>
</dbReference>
<dbReference type="InterPro" id="IPR024107">
    <property type="entry name" value="Tyr-tRNA-ligase_bac_1"/>
</dbReference>
<sequence length="436" mass="49114">MANTFVDELRWRGMVHDIMPGTEEQLDKEMTTAYIGFDPTSDSLHIGSLVPIILLVHLEKAGHKPVALVGGATGMIGDPSGKSDERNLLDEETLERNVAGIKSVLSRFLDFNSTEKNAPLLVNNYDWMKDFSFIDFARDVGKRITVNYMMAKDSVKKRFSGEEGSIGMSFTEFTYQLIQGYDFYHLHKALNCKLQMGGSDQWGNITTGTELVRRMNVGQDDAKAYAMTCPLITKADGSKFGKSEGGNVWLDADKTSVYKFYQFWLNTSDEDAEKYIKIFTFLSKEVIEALVKEHQEAPHLRLLQKRLAEEVTTFVHSKEDYENAVKASEILFSKTFNEDIRTLKESLFLDVFEGVPQAELKASELEDGLDMIAALADKTNFLASNSEARRALKENAVAVNKNKVTADYKLTTADLINDKYVVLNKGKKNTYIIKFV</sequence>
<dbReference type="Gene3D" id="1.10.240.10">
    <property type="entry name" value="Tyrosyl-Transfer RNA Synthetase"/>
    <property type="match status" value="1"/>
</dbReference>
<dbReference type="InterPro" id="IPR036986">
    <property type="entry name" value="S4_RNA-bd_sf"/>
</dbReference>
<evidence type="ECO:0000256" key="3">
    <source>
        <dbReference type="ARBA" id="ARBA00022598"/>
    </source>
</evidence>
<dbReference type="CDD" id="cd00165">
    <property type="entry name" value="S4"/>
    <property type="match status" value="1"/>
</dbReference>
<feature type="short sequence motif" description="'HIGH' region" evidence="11">
    <location>
        <begin position="39"/>
        <end position="48"/>
    </location>
</feature>
<dbReference type="Gene3D" id="3.40.50.620">
    <property type="entry name" value="HUPs"/>
    <property type="match status" value="1"/>
</dbReference>
<evidence type="ECO:0000256" key="6">
    <source>
        <dbReference type="ARBA" id="ARBA00022884"/>
    </source>
</evidence>